<gene>
    <name evidence="2" type="ORF">GCM10008905_21110</name>
</gene>
<comment type="caution">
    <text evidence="2">The sequence shown here is derived from an EMBL/GenBank/DDBJ whole genome shotgun (WGS) entry which is preliminary data.</text>
</comment>
<accession>A0ABN1J164</accession>
<keyword evidence="3" id="KW-1185">Reference proteome</keyword>
<feature type="chain" id="PRO_5045547079" description="N-acetylmuramoyl-L-alanine amidase" evidence="1">
    <location>
        <begin position="25"/>
        <end position="741"/>
    </location>
</feature>
<dbReference type="Pfam" id="PF04122">
    <property type="entry name" value="CW_binding_2"/>
    <property type="match status" value="3"/>
</dbReference>
<dbReference type="Gene3D" id="3.40.50.12090">
    <property type="match status" value="3"/>
</dbReference>
<keyword evidence="1" id="KW-0732">Signal</keyword>
<dbReference type="Proteomes" id="UP001500339">
    <property type="component" value="Unassembled WGS sequence"/>
</dbReference>
<feature type="signal peptide" evidence="1">
    <location>
        <begin position="1"/>
        <end position="24"/>
    </location>
</feature>
<sequence>MKKIKSIVASATLVAIVTTTNVVAVSSKVDSRLGGNTRYATAAIIADKVYSGTVDNIVLSSGKAPYDALAASLFAKNINAPILLVDSNKEVCKETFQYIQKNLSKSGTIYLLGGESSIKKDIESELIKLGYKTERISGKDRFETNSKIIDKLNVPNGTPVFIVSAAGFGDALSVSNISAIKGYPLIMTNKDKLSENLKAQLNKIQPSKVYVISSENVISDNIMNEIKNINTNLKDTDIVRIAGKNRYETNLLINKAFNLKSQNAVIASGEGYGDALAGSVLAAKLNAPIILTDGKDFSKQQAYINSTNYINSYILGLEGSVSKAIADKLNLPAVDKKDGQEFIGKLLAAEQIKSCEIKSNSTITLTAKDLPDEMQAGFAQATSTIGDTITIDLSGKIQSISDTHIKEELNTSIKLGGIMAEKPISLPMYLDMDMLNTINPSYKVIYGLPKEYTDMASSMDPSLSMLKDKEYMVLDMASMQNLGSQEAMPKIDYTKISNFMEKNKNTLTKLGLKYFSTFNPNFNVVKKLNVTKTPDGRSATGYQVNLNNDTFKSLLAYSGNHALTFIEEKEVMEFIKSYMEVYIDSIDIDDKETNKDVFEQAFDEFLSNMPSNSLQFNKFADILSSMEVLGKNGIQINYYLDDKGRTIYQDGFIDMEINLNKIQNAFVGENKANLPAGVSNAANSIKGTIGMNIKFSNSLSKLNDSTINVTFPSLTETNSIDYFKFLNSMIQSEIKAENQIQ</sequence>
<evidence type="ECO:0008006" key="4">
    <source>
        <dbReference type="Google" id="ProtNLM"/>
    </source>
</evidence>
<organism evidence="2 3">
    <name type="scientific">Clostridium malenominatum</name>
    <dbReference type="NCBI Taxonomy" id="1539"/>
    <lineage>
        <taxon>Bacteria</taxon>
        <taxon>Bacillati</taxon>
        <taxon>Bacillota</taxon>
        <taxon>Clostridia</taxon>
        <taxon>Eubacteriales</taxon>
        <taxon>Clostridiaceae</taxon>
        <taxon>Clostridium</taxon>
    </lineage>
</organism>
<dbReference type="PANTHER" id="PTHR30032:SF8">
    <property type="entry name" value="GERMINATION-SPECIFIC N-ACETYLMURAMOYL-L-ALANINE AMIDASE"/>
    <property type="match status" value="1"/>
</dbReference>
<evidence type="ECO:0000313" key="3">
    <source>
        <dbReference type="Proteomes" id="UP001500339"/>
    </source>
</evidence>
<dbReference type="RefSeq" id="WP_343769435.1">
    <property type="nucleotide sequence ID" value="NZ_BAAACF010000001.1"/>
</dbReference>
<evidence type="ECO:0000313" key="2">
    <source>
        <dbReference type="EMBL" id="GAA0725570.1"/>
    </source>
</evidence>
<reference evidence="2 3" key="1">
    <citation type="journal article" date="2019" name="Int. J. Syst. Evol. Microbiol.">
        <title>The Global Catalogue of Microorganisms (GCM) 10K type strain sequencing project: providing services to taxonomists for standard genome sequencing and annotation.</title>
        <authorList>
            <consortium name="The Broad Institute Genomics Platform"/>
            <consortium name="The Broad Institute Genome Sequencing Center for Infectious Disease"/>
            <person name="Wu L."/>
            <person name="Ma J."/>
        </authorList>
    </citation>
    <scope>NUCLEOTIDE SEQUENCE [LARGE SCALE GENOMIC DNA]</scope>
    <source>
        <strain evidence="2 3">JCM 1405</strain>
    </source>
</reference>
<evidence type="ECO:0000256" key="1">
    <source>
        <dbReference type="SAM" id="SignalP"/>
    </source>
</evidence>
<name>A0ABN1J164_9CLOT</name>
<dbReference type="EMBL" id="BAAACF010000001">
    <property type="protein sequence ID" value="GAA0725570.1"/>
    <property type="molecule type" value="Genomic_DNA"/>
</dbReference>
<dbReference type="InterPro" id="IPR051922">
    <property type="entry name" value="Bact_Sporulation_Assoc"/>
</dbReference>
<dbReference type="PANTHER" id="PTHR30032">
    <property type="entry name" value="N-ACETYLMURAMOYL-L-ALANINE AMIDASE-RELATED"/>
    <property type="match status" value="1"/>
</dbReference>
<protein>
    <recommendedName>
        <fullName evidence="4">N-acetylmuramoyl-L-alanine amidase</fullName>
    </recommendedName>
</protein>
<proteinExistence type="predicted"/>
<dbReference type="InterPro" id="IPR007253">
    <property type="entry name" value="Cell_wall-bd_2"/>
</dbReference>